<keyword evidence="3" id="KW-1185">Reference proteome</keyword>
<comment type="caution">
    <text evidence="2">The sequence shown here is derived from an EMBL/GenBank/DDBJ whole genome shotgun (WGS) entry which is preliminary data.</text>
</comment>
<dbReference type="AlphaFoldDB" id="A0A7X5Y885"/>
<evidence type="ECO:0000256" key="1">
    <source>
        <dbReference type="SAM" id="SignalP"/>
    </source>
</evidence>
<protein>
    <submittedName>
        <fullName evidence="2">SH3-like domain-containing protein</fullName>
    </submittedName>
</protein>
<dbReference type="InterPro" id="IPR010466">
    <property type="entry name" value="DUF1058"/>
</dbReference>
<feature type="signal peptide" evidence="1">
    <location>
        <begin position="1"/>
        <end position="19"/>
    </location>
</feature>
<sequence length="158" mass="17592">MMKRLAGLVLLGLAAGASAQDRAVPYWASISSGEAMMRTGPARTYPGIWLYKRRDLPIRVLKIHENWRLIEDSEGTRGWMLRTMLSDTRTAIVKGSEPRPVRASADDGSRVRYLAEPGVVGRIDECGEGWCHIRFGKREGHIKVADLWGVAEGETVED</sequence>
<keyword evidence="1" id="KW-0732">Signal</keyword>
<dbReference type="Proteomes" id="UP000558192">
    <property type="component" value="Unassembled WGS sequence"/>
</dbReference>
<evidence type="ECO:0000313" key="2">
    <source>
        <dbReference type="EMBL" id="NJC06964.1"/>
    </source>
</evidence>
<feature type="chain" id="PRO_5031239561" evidence="1">
    <location>
        <begin position="20"/>
        <end position="158"/>
    </location>
</feature>
<evidence type="ECO:0000313" key="3">
    <source>
        <dbReference type="Proteomes" id="UP000558192"/>
    </source>
</evidence>
<gene>
    <name evidence="2" type="ORF">GGQ97_002757</name>
</gene>
<name>A0A7X5Y885_9SPHN</name>
<dbReference type="EMBL" id="JAATJC010000001">
    <property type="protein sequence ID" value="NJC06964.1"/>
    <property type="molecule type" value="Genomic_DNA"/>
</dbReference>
<reference evidence="2 3" key="1">
    <citation type="submission" date="2020-03" db="EMBL/GenBank/DDBJ databases">
        <title>Genomic Encyclopedia of Type Strains, Phase IV (KMG-IV): sequencing the most valuable type-strain genomes for metagenomic binning, comparative biology and taxonomic classification.</title>
        <authorList>
            <person name="Goeker M."/>
        </authorList>
    </citation>
    <scope>NUCLEOTIDE SEQUENCE [LARGE SCALE GENOMIC DNA]</scope>
    <source>
        <strain evidence="2 3">DSM 16846</strain>
    </source>
</reference>
<accession>A0A7X5Y885</accession>
<dbReference type="Pfam" id="PF06347">
    <property type="entry name" value="SH3_4"/>
    <property type="match status" value="2"/>
</dbReference>
<proteinExistence type="predicted"/>
<organism evidence="2 3">
    <name type="scientific">Sphingomonas kaistensis</name>
    <dbReference type="NCBI Taxonomy" id="298708"/>
    <lineage>
        <taxon>Bacteria</taxon>
        <taxon>Pseudomonadati</taxon>
        <taxon>Pseudomonadota</taxon>
        <taxon>Alphaproteobacteria</taxon>
        <taxon>Sphingomonadales</taxon>
        <taxon>Sphingomonadaceae</taxon>
        <taxon>Sphingomonas</taxon>
    </lineage>
</organism>